<evidence type="ECO:0000256" key="3">
    <source>
        <dbReference type="ARBA" id="ARBA00022989"/>
    </source>
</evidence>
<keyword evidence="2 5" id="KW-0812">Transmembrane</keyword>
<dbReference type="EMBL" id="OU963913">
    <property type="protein sequence ID" value="CAH2986064.1"/>
    <property type="molecule type" value="Genomic_DNA"/>
</dbReference>
<dbReference type="SUPFAM" id="SSF103473">
    <property type="entry name" value="MFS general substrate transporter"/>
    <property type="match status" value="1"/>
</dbReference>
<sequence length="501" mass="54791">MVQTIQNIIQNGISDVKKEDVLSKLIGQFGTWQFIVVSTVSLVKLSSGWVQLAILFLTPALTFRCVQFDESTTNVTLSVENSTCYANCLAYEYDTGQFGNTIVSEWDLICDKKWLASFTQMMLQLGILVGSVIFGFLADRFGRKITFLISVTTVMVVGFGIPFSPNYEVFTTLRFLLGVATAGTMVISFVIVMESVGPKYREMAGCLFQIPFIIGHMTVPLFAYYYRNWDSYTLALAVPTLIYLGYFFLLSESPRWLVSVGRVEEATIIVTKAASMNKMPTTKIRESLTSMADAIKSSSEQPKPNYLQLVHSSLRTKTICCCFIWLITGVTFFGLNQYISQTSSDPFVSVAAAAAIQIPSVLLSIWLMRYFGRKATTVGGSCLGGLCVITLGCVPDTFALQLTLGSLGVSCASIVATTIYIFTSELYPTVVRNMGMGASSTAMRIGSMVAPFISNTSASVPWLPTVVFGVAPIAAGAMCLLLPETKGRQLLDSIEEVKNEK</sequence>
<organism evidence="7 8">
    <name type="scientific">Chilo suppressalis</name>
    <name type="common">Asiatic rice borer moth</name>
    <dbReference type="NCBI Taxonomy" id="168631"/>
    <lineage>
        <taxon>Eukaryota</taxon>
        <taxon>Metazoa</taxon>
        <taxon>Ecdysozoa</taxon>
        <taxon>Arthropoda</taxon>
        <taxon>Hexapoda</taxon>
        <taxon>Insecta</taxon>
        <taxon>Pterygota</taxon>
        <taxon>Neoptera</taxon>
        <taxon>Endopterygota</taxon>
        <taxon>Lepidoptera</taxon>
        <taxon>Glossata</taxon>
        <taxon>Ditrysia</taxon>
        <taxon>Pyraloidea</taxon>
        <taxon>Crambidae</taxon>
        <taxon>Crambinae</taxon>
        <taxon>Chilo</taxon>
    </lineage>
</organism>
<dbReference type="InterPro" id="IPR036259">
    <property type="entry name" value="MFS_trans_sf"/>
</dbReference>
<dbReference type="PROSITE" id="PS50850">
    <property type="entry name" value="MFS"/>
    <property type="match status" value="1"/>
</dbReference>
<accession>A0ABN8LDW5</accession>
<comment type="subcellular location">
    <subcellularLocation>
        <location evidence="1">Membrane</location>
        <topology evidence="1">Multi-pass membrane protein</topology>
    </subcellularLocation>
</comment>
<keyword evidence="3 5" id="KW-1133">Transmembrane helix</keyword>
<feature type="transmembrane region" description="Helical" evidence="5">
    <location>
        <begin position="175"/>
        <end position="193"/>
    </location>
</feature>
<evidence type="ECO:0000256" key="4">
    <source>
        <dbReference type="ARBA" id="ARBA00023136"/>
    </source>
</evidence>
<dbReference type="Proteomes" id="UP001153292">
    <property type="component" value="Chromosome 20"/>
</dbReference>
<feature type="transmembrane region" description="Helical" evidence="5">
    <location>
        <begin position="205"/>
        <end position="226"/>
    </location>
</feature>
<name>A0ABN8LDW5_CHISP</name>
<evidence type="ECO:0000256" key="5">
    <source>
        <dbReference type="SAM" id="Phobius"/>
    </source>
</evidence>
<dbReference type="PANTHER" id="PTHR24064">
    <property type="entry name" value="SOLUTE CARRIER FAMILY 22 MEMBER"/>
    <property type="match status" value="1"/>
</dbReference>
<dbReference type="InterPro" id="IPR005828">
    <property type="entry name" value="MFS_sugar_transport-like"/>
</dbReference>
<feature type="transmembrane region" description="Helical" evidence="5">
    <location>
        <begin position="232"/>
        <end position="250"/>
    </location>
</feature>
<protein>
    <recommendedName>
        <fullName evidence="6">Major facilitator superfamily (MFS) profile domain-containing protein</fullName>
    </recommendedName>
</protein>
<feature type="transmembrane region" description="Helical" evidence="5">
    <location>
        <begin position="114"/>
        <end position="138"/>
    </location>
</feature>
<dbReference type="CDD" id="cd17317">
    <property type="entry name" value="MFS_SLC22"/>
    <property type="match status" value="1"/>
</dbReference>
<evidence type="ECO:0000256" key="2">
    <source>
        <dbReference type="ARBA" id="ARBA00022692"/>
    </source>
</evidence>
<feature type="domain" description="Major facilitator superfamily (MFS) profile" evidence="6">
    <location>
        <begin position="55"/>
        <end position="486"/>
    </location>
</feature>
<feature type="transmembrane region" description="Helical" evidence="5">
    <location>
        <begin position="145"/>
        <end position="163"/>
    </location>
</feature>
<feature type="transmembrane region" description="Helical" evidence="5">
    <location>
        <begin position="318"/>
        <end position="335"/>
    </location>
</feature>
<dbReference type="Pfam" id="PF00083">
    <property type="entry name" value="Sugar_tr"/>
    <property type="match status" value="1"/>
</dbReference>
<feature type="transmembrane region" description="Helical" evidence="5">
    <location>
        <begin position="460"/>
        <end position="482"/>
    </location>
</feature>
<evidence type="ECO:0000259" key="6">
    <source>
        <dbReference type="PROSITE" id="PS50850"/>
    </source>
</evidence>
<feature type="transmembrane region" description="Helical" evidence="5">
    <location>
        <begin position="347"/>
        <end position="368"/>
    </location>
</feature>
<dbReference type="Gene3D" id="1.20.1250.20">
    <property type="entry name" value="MFS general substrate transporter like domains"/>
    <property type="match status" value="1"/>
</dbReference>
<gene>
    <name evidence="7" type="ORF">CHILSU_LOCUS5818</name>
</gene>
<dbReference type="InterPro" id="IPR020846">
    <property type="entry name" value="MFS_dom"/>
</dbReference>
<evidence type="ECO:0000313" key="8">
    <source>
        <dbReference type="Proteomes" id="UP001153292"/>
    </source>
</evidence>
<evidence type="ECO:0000256" key="1">
    <source>
        <dbReference type="ARBA" id="ARBA00004141"/>
    </source>
</evidence>
<evidence type="ECO:0000313" key="7">
    <source>
        <dbReference type="EMBL" id="CAH2986064.1"/>
    </source>
</evidence>
<keyword evidence="8" id="KW-1185">Reference proteome</keyword>
<feature type="transmembrane region" description="Helical" evidence="5">
    <location>
        <begin position="398"/>
        <end position="422"/>
    </location>
</feature>
<proteinExistence type="predicted"/>
<reference evidence="7" key="1">
    <citation type="submission" date="2021-12" db="EMBL/GenBank/DDBJ databases">
        <authorList>
            <person name="King R."/>
        </authorList>
    </citation>
    <scope>NUCLEOTIDE SEQUENCE</scope>
</reference>
<keyword evidence="4 5" id="KW-0472">Membrane</keyword>